<keyword evidence="2" id="KW-1185">Reference proteome</keyword>
<evidence type="ECO:0000313" key="2">
    <source>
        <dbReference type="Proteomes" id="UP000186922"/>
    </source>
</evidence>
<name>A0A1D1W0I2_RAMVA</name>
<dbReference type="EMBL" id="BDGG01000014">
    <property type="protein sequence ID" value="GAV06736.1"/>
    <property type="molecule type" value="Genomic_DNA"/>
</dbReference>
<dbReference type="AlphaFoldDB" id="A0A1D1W0I2"/>
<dbReference type="Proteomes" id="UP000186922">
    <property type="component" value="Unassembled WGS sequence"/>
</dbReference>
<proteinExistence type="predicted"/>
<organism evidence="1 2">
    <name type="scientific">Ramazzottius varieornatus</name>
    <name type="common">Water bear</name>
    <name type="synonym">Tardigrade</name>
    <dbReference type="NCBI Taxonomy" id="947166"/>
    <lineage>
        <taxon>Eukaryota</taxon>
        <taxon>Metazoa</taxon>
        <taxon>Ecdysozoa</taxon>
        <taxon>Tardigrada</taxon>
        <taxon>Eutardigrada</taxon>
        <taxon>Parachela</taxon>
        <taxon>Hypsibioidea</taxon>
        <taxon>Ramazzottiidae</taxon>
        <taxon>Ramazzottius</taxon>
    </lineage>
</organism>
<accession>A0A1D1W0I2</accession>
<evidence type="ECO:0000313" key="1">
    <source>
        <dbReference type="EMBL" id="GAV06736.1"/>
    </source>
</evidence>
<gene>
    <name evidence="1" type="primary">RvY_16676-1</name>
    <name evidence="1" type="synonym">RvY_16676.1</name>
    <name evidence="1" type="ORF">RvY_16676</name>
</gene>
<reference evidence="1 2" key="1">
    <citation type="journal article" date="2016" name="Nat. Commun.">
        <title>Extremotolerant tardigrade genome and improved radiotolerance of human cultured cells by tardigrade-unique protein.</title>
        <authorList>
            <person name="Hashimoto T."/>
            <person name="Horikawa D.D."/>
            <person name="Saito Y."/>
            <person name="Kuwahara H."/>
            <person name="Kozuka-Hata H."/>
            <person name="Shin-I T."/>
            <person name="Minakuchi Y."/>
            <person name="Ohishi K."/>
            <person name="Motoyama A."/>
            <person name="Aizu T."/>
            <person name="Enomoto A."/>
            <person name="Kondo K."/>
            <person name="Tanaka S."/>
            <person name="Hara Y."/>
            <person name="Koshikawa S."/>
            <person name="Sagara H."/>
            <person name="Miura T."/>
            <person name="Yokobori S."/>
            <person name="Miyagawa K."/>
            <person name="Suzuki Y."/>
            <person name="Kubo T."/>
            <person name="Oyama M."/>
            <person name="Kohara Y."/>
            <person name="Fujiyama A."/>
            <person name="Arakawa K."/>
            <person name="Katayama T."/>
            <person name="Toyoda A."/>
            <person name="Kunieda T."/>
        </authorList>
    </citation>
    <scope>NUCLEOTIDE SEQUENCE [LARGE SCALE GENOMIC DNA]</scope>
    <source>
        <strain evidence="1 2">YOKOZUNA-1</strain>
    </source>
</reference>
<comment type="caution">
    <text evidence="1">The sequence shown here is derived from an EMBL/GenBank/DDBJ whole genome shotgun (WGS) entry which is preliminary data.</text>
</comment>
<sequence length="124" mass="14672">MGESNLADVDRILENERLGEKLFRKKNNMAWYVNEYPKYLERKRNSEEWPGVFQTESGPQFEANITLPAKSIHYDEYMLRRELERAGFVIEKIRYERRPLYLKENQVGGREGVGAIAQKLYPLS</sequence>
<protein>
    <submittedName>
        <fullName evidence="1">Uncharacterized protein</fullName>
    </submittedName>
</protein>